<reference evidence="1 2" key="1">
    <citation type="submission" date="2016-06" db="EMBL/GenBank/DDBJ databases">
        <title>Acetobacter pasteurianus NBRC 3188 whole genome sequencing project.</title>
        <authorList>
            <person name="Matsutani M."/>
            <person name="Shiwa Y."/>
            <person name="Okamoto-Kainuma A."/>
            <person name="Ishikawa M."/>
            <person name="Koizumi Y."/>
            <person name="Yoshikawa H."/>
            <person name="Yakushi T."/>
            <person name="Matsushita K."/>
        </authorList>
    </citation>
    <scope>NUCLEOTIDE SEQUENCE [LARGE SCALE GENOMIC DNA]</scope>
    <source>
        <strain evidence="1 2">NBRC 3188</strain>
    </source>
</reference>
<evidence type="ECO:0000313" key="2">
    <source>
        <dbReference type="Proteomes" id="UP000287300"/>
    </source>
</evidence>
<evidence type="ECO:0000313" key="1">
    <source>
        <dbReference type="EMBL" id="GCD53940.1"/>
    </source>
</evidence>
<sequence length="207" mass="22513">MSARKVKMEIPSAIYNEDGVDISNCKIRELPDDFQVNGNAIIYCDSNEYLEKLPTKSNAISFYISGSPKISDFPCQTIPGMFIADDCKGLTAIPDNLQVGSDLIMRACRNLRSVGDCITIGANLDLEQCTNLETIGEGLTVRGDLRLMGCNSLTLLPSDISVGGTIDLTGCNGINIPENILSKYGNRITLPHEYNIIDEINNCPTLS</sequence>
<protein>
    <submittedName>
        <fullName evidence="1">Uncharacterized protein</fullName>
    </submittedName>
</protein>
<organism evidence="1 2">
    <name type="scientific">Acetobacter pasteurianus NBRC 3188</name>
    <dbReference type="NCBI Taxonomy" id="1226663"/>
    <lineage>
        <taxon>Bacteria</taxon>
        <taxon>Pseudomonadati</taxon>
        <taxon>Pseudomonadota</taxon>
        <taxon>Alphaproteobacteria</taxon>
        <taxon>Acetobacterales</taxon>
        <taxon>Acetobacteraceae</taxon>
        <taxon>Acetobacter</taxon>
    </lineage>
</organism>
<proteinExistence type="predicted"/>
<dbReference type="Proteomes" id="UP000287300">
    <property type="component" value="Unassembled WGS sequence"/>
</dbReference>
<gene>
    <name evidence="1" type="ORF">NBRC3188_2637</name>
</gene>
<comment type="caution">
    <text evidence="1">The sequence shown here is derived from an EMBL/GenBank/DDBJ whole genome shotgun (WGS) entry which is preliminary data.</text>
</comment>
<accession>A0A401WXK2</accession>
<dbReference type="AlphaFoldDB" id="A0A401WXK2"/>
<name>A0A401WXK2_ACEPA</name>
<dbReference type="RefSeq" id="WP_124296314.1">
    <property type="nucleotide sequence ID" value="NZ_BDES01000070.1"/>
</dbReference>
<dbReference type="EMBL" id="BDES01000070">
    <property type="protein sequence ID" value="GCD53940.1"/>
    <property type="molecule type" value="Genomic_DNA"/>
</dbReference>